<dbReference type="Proteomes" id="UP001625374">
    <property type="component" value="Unassembled WGS sequence"/>
</dbReference>
<gene>
    <name evidence="1" type="ORF">ACEN37_10925</name>
</gene>
<name>A0ABW8UM97_9LACT</name>
<comment type="caution">
    <text evidence="1">The sequence shown here is derived from an EMBL/GenBank/DDBJ whole genome shotgun (WGS) entry which is preliminary data.</text>
</comment>
<dbReference type="EMBL" id="JBGQQK010000041">
    <property type="protein sequence ID" value="MFL2103770.1"/>
    <property type="molecule type" value="Genomic_DNA"/>
</dbReference>
<proteinExistence type="predicted"/>
<accession>A0ABW8UM97</accession>
<protein>
    <submittedName>
        <fullName evidence="1">Uncharacterized protein</fullName>
    </submittedName>
</protein>
<evidence type="ECO:0000313" key="1">
    <source>
        <dbReference type="EMBL" id="MFL2103770.1"/>
    </source>
</evidence>
<keyword evidence="2" id="KW-1185">Reference proteome</keyword>
<sequence length="52" mass="5869">MTKCKKKNCPNQVEEGKIYCKFHRSKIEDLVKGTISIATTIAGIGLIKKFKK</sequence>
<organism evidence="1 2">
    <name type="scientific">Marinilactibacillus psychrotolerans</name>
    <dbReference type="NCBI Taxonomy" id="191770"/>
    <lineage>
        <taxon>Bacteria</taxon>
        <taxon>Bacillati</taxon>
        <taxon>Bacillota</taxon>
        <taxon>Bacilli</taxon>
        <taxon>Lactobacillales</taxon>
        <taxon>Carnobacteriaceae</taxon>
        <taxon>Marinilactibacillus</taxon>
    </lineage>
</organism>
<reference evidence="1 2" key="1">
    <citation type="submission" date="2024-08" db="EMBL/GenBank/DDBJ databases">
        <authorList>
            <person name="Arias E."/>
        </authorList>
    </citation>
    <scope>NUCLEOTIDE SEQUENCE [LARGE SCALE GENOMIC DNA]</scope>
    <source>
        <strain evidence="1 2">FAM 24106</strain>
    </source>
</reference>
<evidence type="ECO:0000313" key="2">
    <source>
        <dbReference type="Proteomes" id="UP001625374"/>
    </source>
</evidence>
<dbReference type="RefSeq" id="WP_407143686.1">
    <property type="nucleotide sequence ID" value="NZ_JBGQQI010000046.1"/>
</dbReference>